<proteinExistence type="predicted"/>
<dbReference type="GO" id="GO:0003677">
    <property type="term" value="F:DNA binding"/>
    <property type="evidence" value="ECO:0007669"/>
    <property type="project" value="UniProtKB-KW"/>
</dbReference>
<dbReference type="PANTHER" id="PTHR36924">
    <property type="entry name" value="ANTITOXIN HIGA-1"/>
    <property type="match status" value="1"/>
</dbReference>
<dbReference type="SUPFAM" id="SSF47413">
    <property type="entry name" value="lambda repressor-like DNA-binding domains"/>
    <property type="match status" value="1"/>
</dbReference>
<accession>A0A917C133</accession>
<dbReference type="EMBL" id="BMHV01000010">
    <property type="protein sequence ID" value="GGF62949.1"/>
    <property type="molecule type" value="Genomic_DNA"/>
</dbReference>
<dbReference type="Proteomes" id="UP000632498">
    <property type="component" value="Unassembled WGS sequence"/>
</dbReference>
<evidence type="ECO:0000256" key="1">
    <source>
        <dbReference type="ARBA" id="ARBA00023125"/>
    </source>
</evidence>
<dbReference type="Gene3D" id="1.10.260.40">
    <property type="entry name" value="lambda repressor-like DNA-binding domains"/>
    <property type="match status" value="1"/>
</dbReference>
<gene>
    <name evidence="3" type="primary">higA</name>
    <name evidence="3" type="ORF">GCM10011332_16080</name>
</gene>
<protein>
    <submittedName>
        <fullName evidence="3">Transcriptional regulator</fullName>
    </submittedName>
</protein>
<dbReference type="InterPro" id="IPR010982">
    <property type="entry name" value="Lambda_DNA-bd_dom_sf"/>
</dbReference>
<evidence type="ECO:0000313" key="3">
    <source>
        <dbReference type="EMBL" id="GGF62949.1"/>
    </source>
</evidence>
<dbReference type="InterPro" id="IPR001387">
    <property type="entry name" value="Cro/C1-type_HTH"/>
</dbReference>
<dbReference type="PANTHER" id="PTHR36924:SF1">
    <property type="entry name" value="ANTITOXIN HIGA-1"/>
    <property type="match status" value="1"/>
</dbReference>
<comment type="caution">
    <text evidence="3">The sequence shown here is derived from an EMBL/GenBank/DDBJ whole genome shotgun (WGS) entry which is preliminary data.</text>
</comment>
<feature type="domain" description="HTH cro/C1-type" evidence="2">
    <location>
        <begin position="30"/>
        <end position="70"/>
    </location>
</feature>
<evidence type="ECO:0000313" key="4">
    <source>
        <dbReference type="Proteomes" id="UP000632498"/>
    </source>
</evidence>
<name>A0A917C133_9PROT</name>
<dbReference type="Pfam" id="PF01381">
    <property type="entry name" value="HTH_3"/>
    <property type="match status" value="1"/>
</dbReference>
<sequence>MNLRAGGSNPLGDTILENFLKPLDMTTYRLAKELHVPVNRMTAIVNGERAITVETAMRLSKFFGTTVEFWLRLQNAYDMSVTKVDLSEITPCRETATQ</sequence>
<evidence type="ECO:0000259" key="2">
    <source>
        <dbReference type="PROSITE" id="PS50943"/>
    </source>
</evidence>
<dbReference type="InterPro" id="IPR013430">
    <property type="entry name" value="Toxin_antidote_HigA"/>
</dbReference>
<reference evidence="3" key="1">
    <citation type="journal article" date="2014" name="Int. J. Syst. Evol. Microbiol.">
        <title>Complete genome sequence of Corynebacterium casei LMG S-19264T (=DSM 44701T), isolated from a smear-ripened cheese.</title>
        <authorList>
            <consortium name="US DOE Joint Genome Institute (JGI-PGF)"/>
            <person name="Walter F."/>
            <person name="Albersmeier A."/>
            <person name="Kalinowski J."/>
            <person name="Ruckert C."/>
        </authorList>
    </citation>
    <scope>NUCLEOTIDE SEQUENCE</scope>
    <source>
        <strain evidence="3">CGMCC 1.15254</strain>
    </source>
</reference>
<organism evidence="3 4">
    <name type="scientific">Terasakiella brassicae</name>
    <dbReference type="NCBI Taxonomy" id="1634917"/>
    <lineage>
        <taxon>Bacteria</taxon>
        <taxon>Pseudomonadati</taxon>
        <taxon>Pseudomonadota</taxon>
        <taxon>Alphaproteobacteria</taxon>
        <taxon>Rhodospirillales</taxon>
        <taxon>Terasakiellaceae</taxon>
        <taxon>Terasakiella</taxon>
    </lineage>
</organism>
<dbReference type="PROSITE" id="PS50943">
    <property type="entry name" value="HTH_CROC1"/>
    <property type="match status" value="1"/>
</dbReference>
<reference evidence="3" key="2">
    <citation type="submission" date="2020-09" db="EMBL/GenBank/DDBJ databases">
        <authorList>
            <person name="Sun Q."/>
            <person name="Zhou Y."/>
        </authorList>
    </citation>
    <scope>NUCLEOTIDE SEQUENCE</scope>
    <source>
        <strain evidence="3">CGMCC 1.15254</strain>
    </source>
</reference>
<dbReference type="NCBIfam" id="TIGR02607">
    <property type="entry name" value="antidote_HigA"/>
    <property type="match status" value="1"/>
</dbReference>
<dbReference type="AlphaFoldDB" id="A0A917C133"/>
<keyword evidence="1" id="KW-0238">DNA-binding</keyword>
<dbReference type="SMART" id="SM00530">
    <property type="entry name" value="HTH_XRE"/>
    <property type="match status" value="1"/>
</dbReference>
<dbReference type="CDD" id="cd00093">
    <property type="entry name" value="HTH_XRE"/>
    <property type="match status" value="1"/>
</dbReference>
<keyword evidence="4" id="KW-1185">Reference proteome</keyword>